<accession>A0A448PE38</accession>
<keyword evidence="2" id="KW-1185">Reference proteome</keyword>
<dbReference type="Proteomes" id="UP000269542">
    <property type="component" value="Chromosome"/>
</dbReference>
<dbReference type="AlphaFoldDB" id="A0A448PE38"/>
<gene>
    <name evidence="1" type="ORF">NCTC13354_00918</name>
</gene>
<protein>
    <submittedName>
        <fullName evidence="1">Uncharacterized protein</fullName>
    </submittedName>
</protein>
<sequence>MSFSSIHDCAINTDFRNRIAVCATQLGAAPAGGEAFATQHALAIAAHKPIADAWETSLTEQPYHSRRGWDENIISDQLIRRAVRRIAKLDGEPDPA</sequence>
<organism evidence="1 2">
    <name type="scientific">Trueperella bialowiezensis</name>
    <dbReference type="NCBI Taxonomy" id="312285"/>
    <lineage>
        <taxon>Bacteria</taxon>
        <taxon>Bacillati</taxon>
        <taxon>Actinomycetota</taxon>
        <taxon>Actinomycetes</taxon>
        <taxon>Actinomycetales</taxon>
        <taxon>Actinomycetaceae</taxon>
        <taxon>Trueperella</taxon>
    </lineage>
</organism>
<evidence type="ECO:0000313" key="2">
    <source>
        <dbReference type="Proteomes" id="UP000269542"/>
    </source>
</evidence>
<dbReference type="EMBL" id="LR134476">
    <property type="protein sequence ID" value="VEI13207.1"/>
    <property type="molecule type" value="Genomic_DNA"/>
</dbReference>
<dbReference type="RefSeq" id="WP_126416348.1">
    <property type="nucleotide sequence ID" value="NZ_LR134476.1"/>
</dbReference>
<name>A0A448PE38_9ACTO</name>
<dbReference type="KEGG" id="tbw:NCTC13354_00918"/>
<evidence type="ECO:0000313" key="1">
    <source>
        <dbReference type="EMBL" id="VEI13207.1"/>
    </source>
</evidence>
<proteinExistence type="predicted"/>
<reference evidence="1 2" key="1">
    <citation type="submission" date="2018-12" db="EMBL/GenBank/DDBJ databases">
        <authorList>
            <consortium name="Pathogen Informatics"/>
        </authorList>
    </citation>
    <scope>NUCLEOTIDE SEQUENCE [LARGE SCALE GENOMIC DNA]</scope>
    <source>
        <strain evidence="1 2">NCTC13354</strain>
    </source>
</reference>
<dbReference type="OrthoDB" id="9940280at2"/>